<dbReference type="Proteomes" id="UP001218362">
    <property type="component" value="Chromosome"/>
</dbReference>
<dbReference type="AlphaFoldDB" id="A0AAJ5X735"/>
<name>A0AAJ5X735_9SPHN</name>
<evidence type="ECO:0000313" key="1">
    <source>
        <dbReference type="EMBL" id="WEK45199.1"/>
    </source>
</evidence>
<protein>
    <submittedName>
        <fullName evidence="1">Uncharacterized protein</fullName>
    </submittedName>
</protein>
<sequence length="122" mass="13478">MRHIQPIVLTNEDMFDGWEHAGVPVAGQTIRKAITVGTKVDYYDANTNETLRTDHHLRAEDLSTETILAALRDPIELKLAPEQGAIRYVAQPLLGWTYLIPDPTVGPGDASNPRHGVIDRIG</sequence>
<dbReference type="KEGG" id="acob:P0Y56_09125"/>
<organism evidence="1 2">
    <name type="scientific">Candidatus Andeanibacterium colombiense</name>
    <dbReference type="NCBI Taxonomy" id="3121345"/>
    <lineage>
        <taxon>Bacteria</taxon>
        <taxon>Pseudomonadati</taxon>
        <taxon>Pseudomonadota</taxon>
        <taxon>Alphaproteobacteria</taxon>
        <taxon>Sphingomonadales</taxon>
        <taxon>Sphingomonadaceae</taxon>
        <taxon>Candidatus Andeanibacterium</taxon>
    </lineage>
</organism>
<accession>A0AAJ5X735</accession>
<evidence type="ECO:0000313" key="2">
    <source>
        <dbReference type="Proteomes" id="UP001218362"/>
    </source>
</evidence>
<reference evidence="1" key="1">
    <citation type="submission" date="2023-03" db="EMBL/GenBank/DDBJ databases">
        <title>Andean soil-derived lignocellulolytic bacterial consortium as a source of novel taxa and putative plastic-active enzymes.</title>
        <authorList>
            <person name="Diaz-Garcia L."/>
            <person name="Chuvochina M."/>
            <person name="Feuerriegel G."/>
            <person name="Bunk B."/>
            <person name="Sproer C."/>
            <person name="Streit W.R."/>
            <person name="Rodriguez L.M."/>
            <person name="Overmann J."/>
            <person name="Jimenez D.J."/>
        </authorList>
    </citation>
    <scope>NUCLEOTIDE SEQUENCE</scope>
    <source>
        <strain evidence="1">MAG 26</strain>
    </source>
</reference>
<gene>
    <name evidence="1" type="ORF">P0Y56_09125</name>
</gene>
<proteinExistence type="predicted"/>
<dbReference type="EMBL" id="CP119316">
    <property type="protein sequence ID" value="WEK45199.1"/>
    <property type="molecule type" value="Genomic_DNA"/>
</dbReference>